<organism evidence="1 2">
    <name type="scientific">Heterorhabditis bacteriophora</name>
    <name type="common">Entomopathogenic nematode worm</name>
    <dbReference type="NCBI Taxonomy" id="37862"/>
    <lineage>
        <taxon>Eukaryota</taxon>
        <taxon>Metazoa</taxon>
        <taxon>Ecdysozoa</taxon>
        <taxon>Nematoda</taxon>
        <taxon>Chromadorea</taxon>
        <taxon>Rhabditida</taxon>
        <taxon>Rhabditina</taxon>
        <taxon>Rhabditomorpha</taxon>
        <taxon>Strongyloidea</taxon>
        <taxon>Heterorhabditidae</taxon>
        <taxon>Heterorhabditis</taxon>
    </lineage>
</organism>
<dbReference type="AlphaFoldDB" id="A0A1I7XFA6"/>
<evidence type="ECO:0000313" key="2">
    <source>
        <dbReference type="WBParaSite" id="Hba_16195"/>
    </source>
</evidence>
<evidence type="ECO:0000313" key="1">
    <source>
        <dbReference type="Proteomes" id="UP000095283"/>
    </source>
</evidence>
<keyword evidence="1" id="KW-1185">Reference proteome</keyword>
<reference evidence="2" key="1">
    <citation type="submission" date="2016-11" db="UniProtKB">
        <authorList>
            <consortium name="WormBaseParasite"/>
        </authorList>
    </citation>
    <scope>IDENTIFICATION</scope>
</reference>
<dbReference type="Proteomes" id="UP000095283">
    <property type="component" value="Unplaced"/>
</dbReference>
<sequence>MNYNRHVVLNHTTQTLLEDNKTVGCCAQIDCRSDLVDGRSESLASTIEEKACDFLRGFE</sequence>
<dbReference type="WBParaSite" id="Hba_16195">
    <property type="protein sequence ID" value="Hba_16195"/>
    <property type="gene ID" value="Hba_16195"/>
</dbReference>
<accession>A0A1I7XFA6</accession>
<name>A0A1I7XFA6_HETBA</name>
<proteinExistence type="predicted"/>
<protein>
    <submittedName>
        <fullName evidence="2">Uncharacterized protein</fullName>
    </submittedName>
</protein>